<evidence type="ECO:0000256" key="1">
    <source>
        <dbReference type="SAM" id="MobiDB-lite"/>
    </source>
</evidence>
<dbReference type="EMBL" id="JAVIIP010000017">
    <property type="protein sequence ID" value="MDX8540994.1"/>
    <property type="molecule type" value="Genomic_DNA"/>
</dbReference>
<dbReference type="Proteomes" id="UP001276564">
    <property type="component" value="Unassembled WGS sequence"/>
</dbReference>
<organism evidence="2 3">
    <name type="scientific">Mesorhizobium abyssinicae</name>
    <dbReference type="NCBI Taxonomy" id="1209958"/>
    <lineage>
        <taxon>Bacteria</taxon>
        <taxon>Pseudomonadati</taxon>
        <taxon>Pseudomonadota</taxon>
        <taxon>Alphaproteobacteria</taxon>
        <taxon>Hyphomicrobiales</taxon>
        <taxon>Phyllobacteriaceae</taxon>
        <taxon>Mesorhizobium</taxon>
    </lineage>
</organism>
<evidence type="ECO:0008006" key="4">
    <source>
        <dbReference type="Google" id="ProtNLM"/>
    </source>
</evidence>
<evidence type="ECO:0000313" key="2">
    <source>
        <dbReference type="EMBL" id="MDX8540994.1"/>
    </source>
</evidence>
<proteinExistence type="predicted"/>
<protein>
    <recommendedName>
        <fullName evidence="4">Poly(Hydroxyalkanoate) granule-associated protein</fullName>
    </recommendedName>
</protein>
<keyword evidence="3" id="KW-1185">Reference proteome</keyword>
<evidence type="ECO:0000313" key="3">
    <source>
        <dbReference type="Proteomes" id="UP001276564"/>
    </source>
</evidence>
<dbReference type="RefSeq" id="WP_320321704.1">
    <property type="nucleotide sequence ID" value="NZ_JAVIIP010000017.1"/>
</dbReference>
<gene>
    <name evidence="2" type="ORF">RFM23_25590</name>
</gene>
<accession>A0ABU5AUY0</accession>
<feature type="region of interest" description="Disordered" evidence="1">
    <location>
        <begin position="19"/>
        <end position="64"/>
    </location>
</feature>
<reference evidence="2 3" key="1">
    <citation type="submission" date="2023-08" db="EMBL/GenBank/DDBJ databases">
        <title>Implementing the SeqCode for naming new Mesorhizobium species isolated from Vachellia karroo root nodules.</title>
        <authorList>
            <person name="Van Lill M."/>
        </authorList>
    </citation>
    <scope>NUCLEOTIDE SEQUENCE [LARGE SCALE GENOMIC DNA]</scope>
    <source>
        <strain evidence="2 3">VK4B</strain>
    </source>
</reference>
<sequence>MPRDPMLTARKDMAIKFSAKAPSASPPAAKPAKPAAAPKADKPAATDLFDGSAETPPRKTKKKK</sequence>
<name>A0ABU5AUY0_9HYPH</name>
<comment type="caution">
    <text evidence="2">The sequence shown here is derived from an EMBL/GenBank/DDBJ whole genome shotgun (WGS) entry which is preliminary data.</text>
</comment>